<dbReference type="GO" id="GO:0003978">
    <property type="term" value="F:UDP-glucose 4-epimerase activity"/>
    <property type="evidence" value="ECO:0007669"/>
    <property type="project" value="UniProtKB-UniRule"/>
</dbReference>
<evidence type="ECO:0000256" key="8">
    <source>
        <dbReference type="ARBA" id="ARBA00023144"/>
    </source>
</evidence>
<evidence type="ECO:0000256" key="7">
    <source>
        <dbReference type="ARBA" id="ARBA00023027"/>
    </source>
</evidence>
<evidence type="ECO:0000313" key="12">
    <source>
        <dbReference type="EMBL" id="SHF52348.1"/>
    </source>
</evidence>
<name>A0A1M5CC88_LOKAT</name>
<dbReference type="PANTHER" id="PTHR43725:SF47">
    <property type="entry name" value="UDP-GLUCOSE 4-EPIMERASE"/>
    <property type="match status" value="1"/>
</dbReference>
<evidence type="ECO:0000256" key="9">
    <source>
        <dbReference type="ARBA" id="ARBA00023235"/>
    </source>
</evidence>
<dbReference type="PANTHER" id="PTHR43725">
    <property type="entry name" value="UDP-GLUCOSE 4-EPIMERASE"/>
    <property type="match status" value="1"/>
</dbReference>
<comment type="catalytic activity">
    <reaction evidence="1 10">
        <text>UDP-alpha-D-glucose = UDP-alpha-D-galactose</text>
        <dbReference type="Rhea" id="RHEA:22168"/>
        <dbReference type="ChEBI" id="CHEBI:58885"/>
        <dbReference type="ChEBI" id="CHEBI:66914"/>
        <dbReference type="EC" id="5.1.3.2"/>
    </reaction>
</comment>
<dbReference type="GO" id="GO:0006012">
    <property type="term" value="P:galactose metabolic process"/>
    <property type="evidence" value="ECO:0007669"/>
    <property type="project" value="UniProtKB-UniPathway"/>
</dbReference>
<accession>A0A1M5CC88</accession>
<dbReference type="UniPathway" id="UPA00214"/>
<dbReference type="InterPro" id="IPR036291">
    <property type="entry name" value="NAD(P)-bd_dom_sf"/>
</dbReference>
<evidence type="ECO:0000256" key="4">
    <source>
        <dbReference type="ARBA" id="ARBA00007637"/>
    </source>
</evidence>
<comment type="pathway">
    <text evidence="3 10">Carbohydrate metabolism; galactose metabolism.</text>
</comment>
<feature type="domain" description="NAD-dependent epimerase/dehydratase" evidence="11">
    <location>
        <begin position="3"/>
        <end position="260"/>
    </location>
</feature>
<dbReference type="Gene3D" id="3.40.50.720">
    <property type="entry name" value="NAD(P)-binding Rossmann-like Domain"/>
    <property type="match status" value="1"/>
</dbReference>
<protein>
    <recommendedName>
        <fullName evidence="6 10">UDP-glucose 4-epimerase</fullName>
        <ecNumber evidence="5 10">5.1.3.2</ecNumber>
    </recommendedName>
</protein>
<dbReference type="RefSeq" id="WP_072857988.1">
    <property type="nucleotide sequence ID" value="NZ_FQUE01000007.1"/>
</dbReference>
<proteinExistence type="inferred from homology"/>
<sequence length="339" mass="36425">MRVLVTGGAGYIGSHTLVELLGQAHEVCVLDNYDNSSPLVLDRVRKLTNGAVMAVEGDVRDDVILSDVMSDFRPDAVIHFAGLKAVGDSMTNPLGYYDVNVNGTLRLLRAMNAAGCTRIIFSSSATVYGEPIYLPYDEAHPLNPTSVYGRTKLMSEQILTDWANAGGGSAVILRYFNPVGAHASAIMGEDPSDVPNNLMPYIAQVAIGKRAHLNVFGDDYDTPDGTGQRDYIHVVDLARAHVAALDYAATHTGARPFNVGTGQAYSVKRMVAAFEAATGRPIPVVIAPRRAGDIAAMQADASRARQELDWQATHTLEDMAASTWAWQSANPDGYRSAND</sequence>
<comment type="subunit">
    <text evidence="10">Homodimer.</text>
</comment>
<dbReference type="EC" id="5.1.3.2" evidence="5 10"/>
<evidence type="ECO:0000256" key="3">
    <source>
        <dbReference type="ARBA" id="ARBA00004947"/>
    </source>
</evidence>
<gene>
    <name evidence="12" type="ORF">SAMN05444339_107119</name>
</gene>
<evidence type="ECO:0000256" key="2">
    <source>
        <dbReference type="ARBA" id="ARBA00001911"/>
    </source>
</evidence>
<dbReference type="InterPro" id="IPR001509">
    <property type="entry name" value="Epimerase_deHydtase"/>
</dbReference>
<evidence type="ECO:0000259" key="11">
    <source>
        <dbReference type="Pfam" id="PF01370"/>
    </source>
</evidence>
<organism evidence="12 13">
    <name type="scientific">Loktanella atrilutea</name>
    <dbReference type="NCBI Taxonomy" id="366533"/>
    <lineage>
        <taxon>Bacteria</taxon>
        <taxon>Pseudomonadati</taxon>
        <taxon>Pseudomonadota</taxon>
        <taxon>Alphaproteobacteria</taxon>
        <taxon>Rhodobacterales</taxon>
        <taxon>Roseobacteraceae</taxon>
        <taxon>Loktanella</taxon>
    </lineage>
</organism>
<comment type="cofactor">
    <cofactor evidence="2 10">
        <name>NAD(+)</name>
        <dbReference type="ChEBI" id="CHEBI:57540"/>
    </cofactor>
</comment>
<keyword evidence="10" id="KW-0119">Carbohydrate metabolism</keyword>
<dbReference type="SUPFAM" id="SSF51735">
    <property type="entry name" value="NAD(P)-binding Rossmann-fold domains"/>
    <property type="match status" value="1"/>
</dbReference>
<evidence type="ECO:0000313" key="13">
    <source>
        <dbReference type="Proteomes" id="UP000183987"/>
    </source>
</evidence>
<dbReference type="Proteomes" id="UP000183987">
    <property type="component" value="Unassembled WGS sequence"/>
</dbReference>
<dbReference type="EMBL" id="FQUE01000007">
    <property type="protein sequence ID" value="SHF52348.1"/>
    <property type="molecule type" value="Genomic_DNA"/>
</dbReference>
<keyword evidence="8" id="KW-0299">Galactose metabolism</keyword>
<dbReference type="OrthoDB" id="9801785at2"/>
<keyword evidence="13" id="KW-1185">Reference proteome</keyword>
<keyword evidence="9 10" id="KW-0413">Isomerase</keyword>
<comment type="similarity">
    <text evidence="4 10">Belongs to the NAD(P)-dependent epimerase/dehydratase family.</text>
</comment>
<evidence type="ECO:0000256" key="1">
    <source>
        <dbReference type="ARBA" id="ARBA00000083"/>
    </source>
</evidence>
<keyword evidence="7 10" id="KW-0520">NAD</keyword>
<dbReference type="CDD" id="cd05247">
    <property type="entry name" value="UDP_G4E_1_SDR_e"/>
    <property type="match status" value="1"/>
</dbReference>
<evidence type="ECO:0000256" key="5">
    <source>
        <dbReference type="ARBA" id="ARBA00013189"/>
    </source>
</evidence>
<dbReference type="AlphaFoldDB" id="A0A1M5CC88"/>
<evidence type="ECO:0000256" key="10">
    <source>
        <dbReference type="RuleBase" id="RU366046"/>
    </source>
</evidence>
<dbReference type="STRING" id="366533.SAMN05444339_107119"/>
<dbReference type="NCBIfam" id="NF007956">
    <property type="entry name" value="PRK10675.1"/>
    <property type="match status" value="1"/>
</dbReference>
<reference evidence="13" key="1">
    <citation type="submission" date="2016-11" db="EMBL/GenBank/DDBJ databases">
        <authorList>
            <person name="Varghese N."/>
            <person name="Submissions S."/>
        </authorList>
    </citation>
    <scope>NUCLEOTIDE SEQUENCE [LARGE SCALE GENOMIC DNA]</scope>
    <source>
        <strain evidence="13">DSM 29326</strain>
    </source>
</reference>
<dbReference type="InterPro" id="IPR005886">
    <property type="entry name" value="UDP_G4E"/>
</dbReference>
<dbReference type="GO" id="GO:0005829">
    <property type="term" value="C:cytosol"/>
    <property type="evidence" value="ECO:0007669"/>
    <property type="project" value="TreeGrafter"/>
</dbReference>
<dbReference type="NCBIfam" id="TIGR01179">
    <property type="entry name" value="galE"/>
    <property type="match status" value="1"/>
</dbReference>
<dbReference type="Pfam" id="PF01370">
    <property type="entry name" value="Epimerase"/>
    <property type="match status" value="1"/>
</dbReference>
<dbReference type="Gene3D" id="3.90.25.10">
    <property type="entry name" value="UDP-galactose 4-epimerase, domain 1"/>
    <property type="match status" value="1"/>
</dbReference>
<evidence type="ECO:0000256" key="6">
    <source>
        <dbReference type="ARBA" id="ARBA00018569"/>
    </source>
</evidence>